<accession>A0A3G3II58</accession>
<dbReference type="AlphaFoldDB" id="A0A3G3II58"/>
<evidence type="ECO:0000313" key="1">
    <source>
        <dbReference type="EMBL" id="AYQ55244.1"/>
    </source>
</evidence>
<dbReference type="Proteomes" id="UP000273278">
    <property type="component" value="Chromosome"/>
</dbReference>
<organism evidence="1 2">
    <name type="scientific">Methanomethylophilus alvi</name>
    <dbReference type="NCBI Taxonomy" id="1291540"/>
    <lineage>
        <taxon>Archaea</taxon>
        <taxon>Methanobacteriati</taxon>
        <taxon>Thermoplasmatota</taxon>
        <taxon>Thermoplasmata</taxon>
        <taxon>Methanomassiliicoccales</taxon>
        <taxon>Methanomethylophilaceae</taxon>
        <taxon>Methanomethylophilus</taxon>
    </lineage>
</organism>
<dbReference type="EMBL" id="CP017686">
    <property type="protein sequence ID" value="AYQ55244.1"/>
    <property type="molecule type" value="Genomic_DNA"/>
</dbReference>
<reference evidence="1 2" key="1">
    <citation type="submission" date="2016-10" db="EMBL/GenBank/DDBJ databases">
        <title>Complete genome of the TMA-utilizing, human hosted archaeon Methanomethylophilus alvus Gen. nov, sp. nov., strain Mx-05, derived from a pure culture.</title>
        <authorList>
            <person name="Brugere J.-F."/>
            <person name="Ben Hania W."/>
            <person name="Chaudhary P.P."/>
            <person name="Gaci N."/>
            <person name="Borrel G."/>
            <person name="Cao Van Tuat L."/>
            <person name="Fardeau M.-L."/>
            <person name="Harris H.M.B."/>
            <person name="O'Toole P.W."/>
            <person name="Ollivier B."/>
        </authorList>
    </citation>
    <scope>NUCLEOTIDE SEQUENCE [LARGE SCALE GENOMIC DNA]</scope>
    <source>
        <strain evidence="1 2">Mx-05</strain>
    </source>
</reference>
<sequence>MLKILLCLSAVALTAVKLSRYHGDGPKALSRIQRFRNRQKNNIVKVKHATDEELSKYPPKGPGDKRIMDEAVKTDSRIIVTMDKLFRKRVNKEEMRKNMEYGQWIQRSTYAQRREIKK</sequence>
<name>A0A3G3II58_9ARCH</name>
<proteinExistence type="predicted"/>
<evidence type="ECO:0000313" key="2">
    <source>
        <dbReference type="Proteomes" id="UP000273278"/>
    </source>
</evidence>
<protein>
    <submittedName>
        <fullName evidence="1">Uncharacterized protein</fullName>
    </submittedName>
</protein>
<gene>
    <name evidence="1" type="ORF">BKD89_05440</name>
</gene>